<proteinExistence type="predicted"/>
<feature type="compositionally biased region" description="Low complexity" evidence="1">
    <location>
        <begin position="477"/>
        <end position="495"/>
    </location>
</feature>
<accession>A0ABP3IZT5</accession>
<dbReference type="Pfam" id="PF04213">
    <property type="entry name" value="HtaA"/>
    <property type="match status" value="2"/>
</dbReference>
<organism evidence="4 5">
    <name type="scientific">Streptomyces luteireticuli</name>
    <dbReference type="NCBI Taxonomy" id="173858"/>
    <lineage>
        <taxon>Bacteria</taxon>
        <taxon>Bacillati</taxon>
        <taxon>Actinomycetota</taxon>
        <taxon>Actinomycetes</taxon>
        <taxon>Kitasatosporales</taxon>
        <taxon>Streptomycetaceae</taxon>
        <taxon>Streptomyces</taxon>
    </lineage>
</organism>
<feature type="region of interest" description="Disordered" evidence="1">
    <location>
        <begin position="476"/>
        <end position="535"/>
    </location>
</feature>
<evidence type="ECO:0000259" key="3">
    <source>
        <dbReference type="Pfam" id="PF04213"/>
    </source>
</evidence>
<keyword evidence="2" id="KW-0732">Signal</keyword>
<feature type="domain" description="Htaa" evidence="3">
    <location>
        <begin position="299"/>
        <end position="462"/>
    </location>
</feature>
<comment type="caution">
    <text evidence="4">The sequence shown here is derived from an EMBL/GenBank/DDBJ whole genome shotgun (WGS) entry which is preliminary data.</text>
</comment>
<evidence type="ECO:0000313" key="5">
    <source>
        <dbReference type="Proteomes" id="UP001500879"/>
    </source>
</evidence>
<evidence type="ECO:0000313" key="4">
    <source>
        <dbReference type="EMBL" id="GAA0435221.1"/>
    </source>
</evidence>
<dbReference type="EMBL" id="BAAABX010000081">
    <property type="protein sequence ID" value="GAA0435221.1"/>
    <property type="molecule type" value="Genomic_DNA"/>
</dbReference>
<keyword evidence="5" id="KW-1185">Reference proteome</keyword>
<gene>
    <name evidence="4" type="ORF">GCM10010357_65880</name>
</gene>
<sequence length="561" mass="56315">MAVSHRPLALAAAVATAAALGATVLTLPAHAAAGTGEDPAAAAKPPAKFELKDGTLTWGVKESFRNYVTGPISGGKVQVTDGAKQVKGNGAFTFSGGKGTYDLSQHAVSTTFKGSVRFLGHAKKGGGWELDLKFADLKLVTKGKTGRITADVTSYGKTRNDVTVASLDLSKVTPGRGTGGAMTFPKIPAKLTADGAKAFAYHGSSFYKAGDALDPATLSVKQGKAIPAPQPKPQPKPKSTVAAPKPASVPGKPEAATDESLLPRTPDPKPSEGAPQQEDGTAPKSGELNTAATSGDIADGRLTWGVKESFRKYVTGSIANGRILPTGGAEKAGDSYNFTKGHGKFDSTAPSLDAAFNGTLQFIGHENEGKDKLDLKLTNLRIKGSGSGGELIADVSSNQRGKGGTYYNANGVTVAKLKLTADSLKPKGGLVTINAAAATLTADGAKAFSGFYKEGAALDPVSAVISTDKNVKLPAFGDGSSASDPTGSSTSTDGTGTTGTTGTGDSTTGAAKGGVTGTEDTLAHTGADTPTGPLAGSAAALVLAGGAAVWGARRKSAATGR</sequence>
<dbReference type="RefSeq" id="WP_344032239.1">
    <property type="nucleotide sequence ID" value="NZ_BAAABX010000081.1"/>
</dbReference>
<feature type="signal peptide" evidence="2">
    <location>
        <begin position="1"/>
        <end position="31"/>
    </location>
</feature>
<dbReference type="InterPro" id="IPR007331">
    <property type="entry name" value="Htaa"/>
</dbReference>
<reference evidence="5" key="1">
    <citation type="journal article" date="2019" name="Int. J. Syst. Evol. Microbiol.">
        <title>The Global Catalogue of Microorganisms (GCM) 10K type strain sequencing project: providing services to taxonomists for standard genome sequencing and annotation.</title>
        <authorList>
            <consortium name="The Broad Institute Genomics Platform"/>
            <consortium name="The Broad Institute Genome Sequencing Center for Infectious Disease"/>
            <person name="Wu L."/>
            <person name="Ma J."/>
        </authorList>
    </citation>
    <scope>NUCLEOTIDE SEQUENCE [LARGE SCALE GENOMIC DNA]</scope>
    <source>
        <strain evidence="5">JCM 4788</strain>
    </source>
</reference>
<feature type="region of interest" description="Disordered" evidence="1">
    <location>
        <begin position="224"/>
        <end position="294"/>
    </location>
</feature>
<dbReference type="Proteomes" id="UP001500879">
    <property type="component" value="Unassembled WGS sequence"/>
</dbReference>
<evidence type="ECO:0000256" key="2">
    <source>
        <dbReference type="SAM" id="SignalP"/>
    </source>
</evidence>
<feature type="domain" description="Htaa" evidence="3">
    <location>
        <begin position="53"/>
        <end position="219"/>
    </location>
</feature>
<feature type="chain" id="PRO_5045981336" evidence="2">
    <location>
        <begin position="32"/>
        <end position="561"/>
    </location>
</feature>
<protein>
    <submittedName>
        <fullName evidence="4">HtaA domain-containing protein</fullName>
    </submittedName>
</protein>
<name>A0ABP3IZT5_9ACTN</name>
<evidence type="ECO:0000256" key="1">
    <source>
        <dbReference type="SAM" id="MobiDB-lite"/>
    </source>
</evidence>